<dbReference type="Proteomes" id="UP001372338">
    <property type="component" value="Unassembled WGS sequence"/>
</dbReference>
<dbReference type="AlphaFoldDB" id="A0AAN9PAY5"/>
<dbReference type="InterPro" id="IPR013057">
    <property type="entry name" value="AA_transpt_TM"/>
</dbReference>
<evidence type="ECO:0000259" key="8">
    <source>
        <dbReference type="Pfam" id="PF01490"/>
    </source>
</evidence>
<organism evidence="9 10">
    <name type="scientific">Crotalaria pallida</name>
    <name type="common">Smooth rattlebox</name>
    <name type="synonym">Crotalaria striata</name>
    <dbReference type="NCBI Taxonomy" id="3830"/>
    <lineage>
        <taxon>Eukaryota</taxon>
        <taxon>Viridiplantae</taxon>
        <taxon>Streptophyta</taxon>
        <taxon>Embryophyta</taxon>
        <taxon>Tracheophyta</taxon>
        <taxon>Spermatophyta</taxon>
        <taxon>Magnoliopsida</taxon>
        <taxon>eudicotyledons</taxon>
        <taxon>Gunneridae</taxon>
        <taxon>Pentapetalae</taxon>
        <taxon>rosids</taxon>
        <taxon>fabids</taxon>
        <taxon>Fabales</taxon>
        <taxon>Fabaceae</taxon>
        <taxon>Papilionoideae</taxon>
        <taxon>50 kb inversion clade</taxon>
        <taxon>genistoids sensu lato</taxon>
        <taxon>core genistoids</taxon>
        <taxon>Crotalarieae</taxon>
        <taxon>Crotalaria</taxon>
    </lineage>
</organism>
<keyword evidence="4" id="KW-0029">Amino-acid transport</keyword>
<keyword evidence="10" id="KW-1185">Reference proteome</keyword>
<proteinExistence type="predicted"/>
<reference evidence="9 10" key="1">
    <citation type="submission" date="2024-01" db="EMBL/GenBank/DDBJ databases">
        <title>The genomes of 5 underutilized Papilionoideae crops provide insights into root nodulation and disease resistanc.</title>
        <authorList>
            <person name="Yuan L."/>
        </authorList>
    </citation>
    <scope>NUCLEOTIDE SEQUENCE [LARGE SCALE GENOMIC DNA]</scope>
    <source>
        <strain evidence="9">ZHUSHIDOU_FW_LH</strain>
        <tissue evidence="9">Leaf</tissue>
    </source>
</reference>
<feature type="domain" description="Amino acid transporter transmembrane" evidence="8">
    <location>
        <begin position="18"/>
        <end position="103"/>
    </location>
</feature>
<name>A0AAN9PAY5_CROPI</name>
<evidence type="ECO:0000313" key="9">
    <source>
        <dbReference type="EMBL" id="KAK7290779.1"/>
    </source>
</evidence>
<keyword evidence="6 7" id="KW-0472">Membrane</keyword>
<dbReference type="GO" id="GO:0006865">
    <property type="term" value="P:amino acid transport"/>
    <property type="evidence" value="ECO:0007669"/>
    <property type="project" value="UniProtKB-KW"/>
</dbReference>
<evidence type="ECO:0000313" key="10">
    <source>
        <dbReference type="Proteomes" id="UP001372338"/>
    </source>
</evidence>
<evidence type="ECO:0000256" key="4">
    <source>
        <dbReference type="ARBA" id="ARBA00022970"/>
    </source>
</evidence>
<feature type="transmembrane region" description="Helical" evidence="7">
    <location>
        <begin position="21"/>
        <end position="41"/>
    </location>
</feature>
<dbReference type="GO" id="GO:0016020">
    <property type="term" value="C:membrane"/>
    <property type="evidence" value="ECO:0007669"/>
    <property type="project" value="UniProtKB-SubCell"/>
</dbReference>
<keyword evidence="5 7" id="KW-1133">Transmembrane helix</keyword>
<evidence type="ECO:0000256" key="3">
    <source>
        <dbReference type="ARBA" id="ARBA00022692"/>
    </source>
</evidence>
<dbReference type="Pfam" id="PF01490">
    <property type="entry name" value="Aa_trans"/>
    <property type="match status" value="1"/>
</dbReference>
<comment type="subcellular location">
    <subcellularLocation>
        <location evidence="1">Membrane</location>
    </subcellularLocation>
</comment>
<accession>A0AAN9PAY5</accession>
<keyword evidence="3 7" id="KW-0812">Transmembrane</keyword>
<protein>
    <recommendedName>
        <fullName evidence="8">Amino acid transporter transmembrane domain-containing protein</fullName>
    </recommendedName>
</protein>
<keyword evidence="2" id="KW-0813">Transport</keyword>
<sequence>MNPLARSAEELLPDSISSTNWCFLLLRTVLVISTVCAAFVIPFFGLVMALIGSLLSVLVAVILPALCFLKIVGKKATNTQVVLSVIIAVWGITSAFFGTYSSVLKILQSY</sequence>
<feature type="transmembrane region" description="Helical" evidence="7">
    <location>
        <begin position="81"/>
        <end position="100"/>
    </location>
</feature>
<dbReference type="EMBL" id="JAYWIO010000001">
    <property type="protein sequence ID" value="KAK7290779.1"/>
    <property type="molecule type" value="Genomic_DNA"/>
</dbReference>
<evidence type="ECO:0000256" key="5">
    <source>
        <dbReference type="ARBA" id="ARBA00022989"/>
    </source>
</evidence>
<gene>
    <name evidence="9" type="ORF">RIF29_05461</name>
</gene>
<feature type="transmembrane region" description="Helical" evidence="7">
    <location>
        <begin position="47"/>
        <end position="69"/>
    </location>
</feature>
<comment type="caution">
    <text evidence="9">The sequence shown here is derived from an EMBL/GenBank/DDBJ whole genome shotgun (WGS) entry which is preliminary data.</text>
</comment>
<evidence type="ECO:0000256" key="2">
    <source>
        <dbReference type="ARBA" id="ARBA00022448"/>
    </source>
</evidence>
<evidence type="ECO:0000256" key="7">
    <source>
        <dbReference type="SAM" id="Phobius"/>
    </source>
</evidence>
<evidence type="ECO:0000256" key="6">
    <source>
        <dbReference type="ARBA" id="ARBA00023136"/>
    </source>
</evidence>
<evidence type="ECO:0000256" key="1">
    <source>
        <dbReference type="ARBA" id="ARBA00004370"/>
    </source>
</evidence>